<dbReference type="Proteomes" id="UP000256970">
    <property type="component" value="Unassembled WGS sequence"/>
</dbReference>
<dbReference type="InterPro" id="IPR050776">
    <property type="entry name" value="Ank_Repeat/CDKN_Inhibitor"/>
</dbReference>
<feature type="region of interest" description="Disordered" evidence="4">
    <location>
        <begin position="222"/>
        <end position="264"/>
    </location>
</feature>
<dbReference type="SMART" id="SM00248">
    <property type="entry name" value="ANK"/>
    <property type="match status" value="5"/>
</dbReference>
<dbReference type="EMBL" id="FNXT01001291">
    <property type="protein sequence ID" value="SZX77670.1"/>
    <property type="molecule type" value="Genomic_DNA"/>
</dbReference>
<evidence type="ECO:0000256" key="4">
    <source>
        <dbReference type="SAM" id="MobiDB-lite"/>
    </source>
</evidence>
<evidence type="ECO:0000313" key="6">
    <source>
        <dbReference type="EMBL" id="SZX77670.1"/>
    </source>
</evidence>
<dbReference type="InterPro" id="IPR036770">
    <property type="entry name" value="Ankyrin_rpt-contain_sf"/>
</dbReference>
<dbReference type="SUPFAM" id="SSF48403">
    <property type="entry name" value="Ankyrin repeat"/>
    <property type="match status" value="2"/>
</dbReference>
<dbReference type="AlphaFoldDB" id="A0A383VUX0"/>
<dbReference type="PROSITE" id="PS50297">
    <property type="entry name" value="ANK_REP_REGION"/>
    <property type="match status" value="2"/>
</dbReference>
<proteinExistence type="predicted"/>
<evidence type="ECO:0000256" key="1">
    <source>
        <dbReference type="ARBA" id="ARBA00022737"/>
    </source>
</evidence>
<keyword evidence="1" id="KW-0677">Repeat</keyword>
<feature type="repeat" description="ANK" evidence="3">
    <location>
        <begin position="86"/>
        <end position="107"/>
    </location>
</feature>
<gene>
    <name evidence="6" type="ORF">BQ4739_LOCUS18020</name>
    <name evidence="5" type="ORF">BQ4739_LOCUS9578</name>
</gene>
<dbReference type="PANTHER" id="PTHR24201">
    <property type="entry name" value="ANK_REP_REGION DOMAIN-CONTAINING PROTEIN"/>
    <property type="match status" value="1"/>
</dbReference>
<evidence type="ECO:0000313" key="5">
    <source>
        <dbReference type="EMBL" id="SZX69287.1"/>
    </source>
</evidence>
<name>A0A383VUX0_TETOB</name>
<dbReference type="EMBL" id="FNXT01000918">
    <property type="protein sequence ID" value="SZX69287.1"/>
    <property type="molecule type" value="Genomic_DNA"/>
</dbReference>
<accession>A0A383VUX0</accession>
<evidence type="ECO:0000313" key="7">
    <source>
        <dbReference type="Proteomes" id="UP000256970"/>
    </source>
</evidence>
<evidence type="ECO:0000256" key="2">
    <source>
        <dbReference type="ARBA" id="ARBA00023043"/>
    </source>
</evidence>
<dbReference type="STRING" id="3088.A0A383VUX0"/>
<protein>
    <submittedName>
        <fullName evidence="5">Uncharacterized protein</fullName>
    </submittedName>
</protein>
<dbReference type="GO" id="GO:0005634">
    <property type="term" value="C:nucleus"/>
    <property type="evidence" value="ECO:0007669"/>
    <property type="project" value="TreeGrafter"/>
</dbReference>
<evidence type="ECO:0000256" key="3">
    <source>
        <dbReference type="PROSITE-ProRule" id="PRU00023"/>
    </source>
</evidence>
<dbReference type="PROSITE" id="PS50088">
    <property type="entry name" value="ANK_REPEAT"/>
    <property type="match status" value="2"/>
</dbReference>
<keyword evidence="7" id="KW-1185">Reference proteome</keyword>
<reference evidence="5 7" key="1">
    <citation type="submission" date="2016-10" db="EMBL/GenBank/DDBJ databases">
        <authorList>
            <person name="Cai Z."/>
        </authorList>
    </citation>
    <scope>NUCLEOTIDE SEQUENCE [LARGE SCALE GENOMIC DNA]</scope>
</reference>
<dbReference type="PANTHER" id="PTHR24201:SF14">
    <property type="entry name" value="CYCLIN-DEPENDENT KINASE 4 INHIBITOR C-LIKE"/>
    <property type="match status" value="1"/>
</dbReference>
<sequence>MEPAAESAALLPQPPKEACMAWIEAAKEGDVRELHLLLQQFRGLLNYQPPSGLRCSALHWAAARGHTDALQGLLLWGADPCVLTCTGSSPLHSAAASNRLDCVELLLLVPAVLQQLDWVNEDGLTPAALALRHGHKIVQGRLLQAAEAAAAGGPASSLAALAGSQLAGTSGIPSAAAAAAAAGAPSRSMQAALAQQQQQQQQQQQRPVLQGLRPGFLLASAARHQQALSSSEEEDDHIPGSSSSSSSPRSRESEDAALPTAVEDSSSLLGDQLAAAETGQASQQQQQQQGGAAVIDRQLGRSWLDAARAGDLRLLQALVAAHPQLLPYCGLGTSYALIGNSALHWCAAKGHVQCMEWLLQTGALQVSSLLNQADATALHTAAEHGQAVAAQLLVVRAAADVQQLDGLGQSAVQAAAGAGHQALAQQLLLWELAAQMAGTDRSSWPVSSMQKVLRLAGRASDAAACVERHELVAAAADVVHKTMQSRA</sequence>
<dbReference type="InterPro" id="IPR002110">
    <property type="entry name" value="Ankyrin_rpt"/>
</dbReference>
<dbReference type="Gene3D" id="1.25.40.20">
    <property type="entry name" value="Ankyrin repeat-containing domain"/>
    <property type="match status" value="2"/>
</dbReference>
<organism evidence="5 7">
    <name type="scientific">Tetradesmus obliquus</name>
    <name type="common">Green alga</name>
    <name type="synonym">Acutodesmus obliquus</name>
    <dbReference type="NCBI Taxonomy" id="3088"/>
    <lineage>
        <taxon>Eukaryota</taxon>
        <taxon>Viridiplantae</taxon>
        <taxon>Chlorophyta</taxon>
        <taxon>core chlorophytes</taxon>
        <taxon>Chlorophyceae</taxon>
        <taxon>CS clade</taxon>
        <taxon>Sphaeropleales</taxon>
        <taxon>Scenedesmaceae</taxon>
        <taxon>Tetradesmus</taxon>
    </lineage>
</organism>
<dbReference type="Pfam" id="PF12796">
    <property type="entry name" value="Ank_2"/>
    <property type="match status" value="2"/>
</dbReference>
<keyword evidence="2 3" id="KW-0040">ANK repeat</keyword>
<feature type="repeat" description="ANK" evidence="3">
    <location>
        <begin position="338"/>
        <end position="363"/>
    </location>
</feature>